<dbReference type="Gene3D" id="2.80.10.50">
    <property type="match status" value="1"/>
</dbReference>
<dbReference type="Proteomes" id="UP000053257">
    <property type="component" value="Unassembled WGS sequence"/>
</dbReference>
<gene>
    <name evidence="6" type="ORF">PHLGIDRAFT_72642</name>
</gene>
<evidence type="ECO:0000256" key="2">
    <source>
        <dbReference type="ARBA" id="ARBA00022690"/>
    </source>
</evidence>
<dbReference type="GO" id="GO:0004869">
    <property type="term" value="F:cysteine-type endopeptidase inhibitor activity"/>
    <property type="evidence" value="ECO:0007669"/>
    <property type="project" value="UniProtKB-KW"/>
</dbReference>
<keyword evidence="2" id="KW-0646">Protease inhibitor</keyword>
<dbReference type="AlphaFoldDB" id="A0A0C3S6Z1"/>
<dbReference type="Pfam" id="PF10467">
    <property type="entry name" value="Inhibitor_I48"/>
    <property type="match status" value="1"/>
</dbReference>
<evidence type="ECO:0000313" key="6">
    <source>
        <dbReference type="EMBL" id="KIP06482.1"/>
    </source>
</evidence>
<protein>
    <submittedName>
        <fullName evidence="6">Uncharacterized protein</fullName>
    </submittedName>
</protein>
<evidence type="ECO:0000256" key="4">
    <source>
        <dbReference type="ARBA" id="ARBA00024855"/>
    </source>
</evidence>
<comment type="subunit">
    <text evidence="1">Homodimer.</text>
</comment>
<evidence type="ECO:0000256" key="1">
    <source>
        <dbReference type="ARBA" id="ARBA00011738"/>
    </source>
</evidence>
<reference evidence="6 7" key="1">
    <citation type="journal article" date="2014" name="PLoS Genet.">
        <title>Analysis of the Phlebiopsis gigantea genome, transcriptome and secretome provides insight into its pioneer colonization strategies of wood.</title>
        <authorList>
            <person name="Hori C."/>
            <person name="Ishida T."/>
            <person name="Igarashi K."/>
            <person name="Samejima M."/>
            <person name="Suzuki H."/>
            <person name="Master E."/>
            <person name="Ferreira P."/>
            <person name="Ruiz-Duenas F.J."/>
            <person name="Held B."/>
            <person name="Canessa P."/>
            <person name="Larrondo L.F."/>
            <person name="Schmoll M."/>
            <person name="Druzhinina I.S."/>
            <person name="Kubicek C.P."/>
            <person name="Gaskell J.A."/>
            <person name="Kersten P."/>
            <person name="St John F."/>
            <person name="Glasner J."/>
            <person name="Sabat G."/>
            <person name="Splinter BonDurant S."/>
            <person name="Syed K."/>
            <person name="Yadav J."/>
            <person name="Mgbeahuruike A.C."/>
            <person name="Kovalchuk A."/>
            <person name="Asiegbu F.O."/>
            <person name="Lackner G."/>
            <person name="Hoffmeister D."/>
            <person name="Rencoret J."/>
            <person name="Gutierrez A."/>
            <person name="Sun H."/>
            <person name="Lindquist E."/>
            <person name="Barry K."/>
            <person name="Riley R."/>
            <person name="Grigoriev I.V."/>
            <person name="Henrissat B."/>
            <person name="Kues U."/>
            <person name="Berka R.M."/>
            <person name="Martinez A.T."/>
            <person name="Covert S.F."/>
            <person name="Blanchette R.A."/>
            <person name="Cullen D."/>
        </authorList>
    </citation>
    <scope>NUCLEOTIDE SEQUENCE [LARGE SCALE GENOMIC DNA]</scope>
    <source>
        <strain evidence="6 7">11061_1 CR5-6</strain>
    </source>
</reference>
<keyword evidence="3" id="KW-0789">Thiol protease inhibitor</keyword>
<proteinExistence type="inferred from homology"/>
<name>A0A0C3S6Z1_PHLG1</name>
<evidence type="ECO:0000256" key="5">
    <source>
        <dbReference type="ARBA" id="ARBA00025775"/>
    </source>
</evidence>
<comment type="similarity">
    <text evidence="5">Belongs to the protease inhibitor I48 family.</text>
</comment>
<dbReference type="OrthoDB" id="10274602at2759"/>
<dbReference type="InterPro" id="IPR019508">
    <property type="entry name" value="Prot_inh_I48_clitocypin"/>
</dbReference>
<keyword evidence="7" id="KW-1185">Reference proteome</keyword>
<organism evidence="6 7">
    <name type="scientific">Phlebiopsis gigantea (strain 11061_1 CR5-6)</name>
    <name type="common">White-rot fungus</name>
    <name type="synonym">Peniophora gigantea</name>
    <dbReference type="NCBI Taxonomy" id="745531"/>
    <lineage>
        <taxon>Eukaryota</taxon>
        <taxon>Fungi</taxon>
        <taxon>Dikarya</taxon>
        <taxon>Basidiomycota</taxon>
        <taxon>Agaricomycotina</taxon>
        <taxon>Agaricomycetes</taxon>
        <taxon>Polyporales</taxon>
        <taxon>Phanerochaetaceae</taxon>
        <taxon>Phlebiopsis</taxon>
    </lineage>
</organism>
<evidence type="ECO:0000256" key="3">
    <source>
        <dbReference type="ARBA" id="ARBA00022704"/>
    </source>
</evidence>
<accession>A0A0C3S6Z1</accession>
<sequence>MRASPAVGVGGMYATGTHVDDVVRTAAMIPSLFRQQIWKLTPVEEKGTGKYYSISLMDGANHEPWFWSSIGDKPQPESPVILSTDREGKVTWRVTPLDNGVKDAYT</sequence>
<comment type="function">
    <text evidence="4">Binds and inhibits cysteine proteinases. Inhibits most strongly papain and cathepsin L, more weakly bromelain and cathepsin B while it is completely ineffective against cathepsin H.</text>
</comment>
<dbReference type="EMBL" id="KN840517">
    <property type="protein sequence ID" value="KIP06482.1"/>
    <property type="molecule type" value="Genomic_DNA"/>
</dbReference>
<dbReference type="HOGENOM" id="CLU_139305_0_0_1"/>
<evidence type="ECO:0000313" key="7">
    <source>
        <dbReference type="Proteomes" id="UP000053257"/>
    </source>
</evidence>